<keyword evidence="1" id="KW-0934">Plastid</keyword>
<evidence type="ECO:0000313" key="1">
    <source>
        <dbReference type="EMBL" id="ALO20950.1"/>
    </source>
</evidence>
<gene>
    <name evidence="1" type="primary">orf162</name>
</gene>
<keyword evidence="1" id="KW-0150">Chloroplast</keyword>
<dbReference type="Gene3D" id="3.10.28.10">
    <property type="entry name" value="Homing endonucleases"/>
    <property type="match status" value="1"/>
</dbReference>
<dbReference type="AlphaFoldDB" id="A0A0S2IBM0"/>
<dbReference type="SUPFAM" id="SSF55608">
    <property type="entry name" value="Homing endonucleases"/>
    <property type="match status" value="1"/>
</dbReference>
<geneLocation type="chloroplast" evidence="1"/>
<dbReference type="InterPro" id="IPR027434">
    <property type="entry name" value="Homing_endonucl"/>
</dbReference>
<name>A0A0S2IBM0_9CHLO</name>
<organism evidence="1">
    <name type="scientific">Microglena monadina</name>
    <dbReference type="NCBI Taxonomy" id="47904"/>
    <lineage>
        <taxon>Eukaryota</taxon>
        <taxon>Viridiplantae</taxon>
        <taxon>Chlorophyta</taxon>
        <taxon>core chlorophytes</taxon>
        <taxon>Chlorophyceae</taxon>
        <taxon>CS clade</taxon>
        <taxon>Chlamydomonadales</taxon>
        <taxon>Chlamydomonadaceae</taxon>
        <taxon>Microglena</taxon>
    </lineage>
</organism>
<protein>
    <submittedName>
        <fullName evidence="1">Putative LAGLIDADG homing endonuclease</fullName>
    </submittedName>
</protein>
<dbReference type="GO" id="GO:0004519">
    <property type="term" value="F:endonuclease activity"/>
    <property type="evidence" value="ECO:0007669"/>
    <property type="project" value="UniProtKB-KW"/>
</dbReference>
<keyword evidence="1" id="KW-0255">Endonuclease</keyword>
<sequence>MNKKTHIDRDYDLFFKNLGTEKLAWLAGLFQSEAYFHSDKRVRAKSSPEEYTPPPPVPRIKLEMVEEDLMRHIGEILDENVIITNRRTTANNIVYKITINARNKSEAFLRAIEPFIIGRKTHREIQDLLELCEQYKDWVAQGGKQNAAKLANKARQALRKKN</sequence>
<proteinExistence type="predicted"/>
<reference evidence="1" key="1">
    <citation type="journal article" date="2015" name="BMC Evol. Biol.">
        <title>Chloroplast phylogenomic analysis of chlorophyte green algae identifies a novel lineage sister to the Sphaeropleales (Chlorophyceae).</title>
        <authorList>
            <person name="Lemieux C."/>
            <person name="Vincent A.T."/>
            <person name="Labarre A."/>
            <person name="Otis C."/>
            <person name="Turmel M."/>
        </authorList>
    </citation>
    <scope>NUCLEOTIDE SEQUENCE</scope>
</reference>
<accession>A0A0S2IBM0</accession>
<keyword evidence="1" id="KW-0378">Hydrolase</keyword>
<dbReference type="EMBL" id="KT624746">
    <property type="protein sequence ID" value="ALO20950.1"/>
    <property type="molecule type" value="Genomic_DNA"/>
</dbReference>
<keyword evidence="1" id="KW-0540">Nuclease</keyword>